<reference evidence="1 2" key="2">
    <citation type="journal article" date="2017" name="Sci. Rep.">
        <title>Ant-infecting Ophiocordyceps genomes reveal a high diversity of potential behavioral manipulation genes and a possible major role for enterotoxins.</title>
        <authorList>
            <person name="de Bekker C."/>
            <person name="Ohm R.A."/>
            <person name="Evans H.C."/>
            <person name="Brachmann A."/>
            <person name="Hughes D.P."/>
        </authorList>
    </citation>
    <scope>NUCLEOTIDE SEQUENCE [LARGE SCALE GENOMIC DNA]</scope>
    <source>
        <strain evidence="1 2">SC16a</strain>
    </source>
</reference>
<name>A0A2A9P1T8_OPHUN</name>
<organism evidence="1 2">
    <name type="scientific">Ophiocordyceps unilateralis</name>
    <name type="common">Zombie-ant fungus</name>
    <name type="synonym">Torrubia unilateralis</name>
    <dbReference type="NCBI Taxonomy" id="268505"/>
    <lineage>
        <taxon>Eukaryota</taxon>
        <taxon>Fungi</taxon>
        <taxon>Dikarya</taxon>
        <taxon>Ascomycota</taxon>
        <taxon>Pezizomycotina</taxon>
        <taxon>Sordariomycetes</taxon>
        <taxon>Hypocreomycetidae</taxon>
        <taxon>Hypocreales</taxon>
        <taxon>Ophiocordycipitaceae</taxon>
        <taxon>Ophiocordyceps</taxon>
    </lineage>
</organism>
<dbReference type="OrthoDB" id="4927900at2759"/>
<protein>
    <submittedName>
        <fullName evidence="1">Uncharacterized protein</fullName>
    </submittedName>
</protein>
<dbReference type="Proteomes" id="UP000037136">
    <property type="component" value="Unassembled WGS sequence"/>
</dbReference>
<accession>A0A2A9P1T8</accession>
<sequence>MSTHIIALDPSAGFEQWQRLDIRQMFDYDTIEIGRIAIVHIAVDKTPTFGGDEFKIYGMKLWARCAESGIEVWMNKFATINKELQLDVSRPSVERPEVVWQDNIAVEDWEPRPPCSHFEQLSVIIELFDKFWSGTSNDLYAIVGSERFRVAHQPKIGAVTTTTIDLEKAYGSKPVALANMKRVSIKSEGGHDDVRVQKMTLHGLCVGLRTAARFVIERGESQWIADGEQWDVHLLPQSWAKYDPDPEST</sequence>
<keyword evidence="2" id="KW-1185">Reference proteome</keyword>
<reference evidence="1 2" key="1">
    <citation type="journal article" date="2015" name="BMC Genomics">
        <title>Gene expression during zombie ant biting behavior reflects the complexity underlying fungal parasitic behavioral manipulation.</title>
        <authorList>
            <person name="de Bekker C."/>
            <person name="Ohm R.A."/>
            <person name="Loreto R.G."/>
            <person name="Sebastian A."/>
            <person name="Albert I."/>
            <person name="Merrow M."/>
            <person name="Brachmann A."/>
            <person name="Hughes D.P."/>
        </authorList>
    </citation>
    <scope>NUCLEOTIDE SEQUENCE [LARGE SCALE GENOMIC DNA]</scope>
    <source>
        <strain evidence="1 2">SC16a</strain>
    </source>
</reference>
<dbReference type="EMBL" id="LAZP02001124">
    <property type="protein sequence ID" value="PFH55174.1"/>
    <property type="molecule type" value="Genomic_DNA"/>
</dbReference>
<dbReference type="AlphaFoldDB" id="A0A2A9P1T8"/>
<evidence type="ECO:0000313" key="2">
    <source>
        <dbReference type="Proteomes" id="UP000037136"/>
    </source>
</evidence>
<evidence type="ECO:0000313" key="1">
    <source>
        <dbReference type="EMBL" id="PFH55174.1"/>
    </source>
</evidence>
<gene>
    <name evidence="1" type="ORF">XA68_10517</name>
</gene>
<comment type="caution">
    <text evidence="1">The sequence shown here is derived from an EMBL/GenBank/DDBJ whole genome shotgun (WGS) entry which is preliminary data.</text>
</comment>
<proteinExistence type="predicted"/>